<reference evidence="2" key="1">
    <citation type="journal article" date="2022" name="Int. J. Mol. Sci.">
        <title>Draft Genome of Tanacetum Coccineum: Genomic Comparison of Closely Related Tanacetum-Family Plants.</title>
        <authorList>
            <person name="Yamashiro T."/>
            <person name="Shiraishi A."/>
            <person name="Nakayama K."/>
            <person name="Satake H."/>
        </authorList>
    </citation>
    <scope>NUCLEOTIDE SEQUENCE</scope>
</reference>
<accession>A0ABQ5BK36</accession>
<proteinExistence type="predicted"/>
<evidence type="ECO:0000313" key="3">
    <source>
        <dbReference type="Proteomes" id="UP001151760"/>
    </source>
</evidence>
<sequence length="880" mass="99901">MVEPGNETTPATTRDRTYTDLTNEEKICESVDIKATNIVLEGLPQDIYNLVNHNEHAKEIWDRVKLLIQGLELSLQERESKLYDDFNTFTSMPGETIHSYYMRFAQLINDMHTIGMTMKPLQTQYYPHLSSASQQYYSSHAPQRSYDAPMSHQAPATPQLVQTSLIELDLGLVVPSFNPTDDPIANLNKLMAFVTTTFGPRFPQTNNQLRTSSNPRNQATIQDGRVTVQTVQGRQTQRCANNEARNTATNHGVNRQGAAALESGAYLDLEKLAFLADNGDTVIPAQASQAIPSPAAFQTDDLDAFDSDCDDAPSAKAVLMANLFSYDSDVLSEHENTLVNETLTAELERYKEQVKLFKQRQKFDLNDREKYIDGQLRQVIVDRNAKVADFEKQIHSLKLQLNATVESHKTLSTTVDVLKKESKQKEDKYLDEIINLQNKKKALDNVVYKMGQSTQTMHMLTKPQAFYDESYKTALGYQNPFYLSQAQRKSPSLYDGHTIIKTHDALSVTNTKETLELAEESSLNKELKEMKAVFTQMETEVANCSIDKKYLEIEKKEFGLDIDRLLDHIICQIVINIVMHADSLPVNIKCLVHDNLEIERLKRENDHLFELLLSQDIVHICVISLATLTNYANIEQDYIAKYNENLMLKAELAKRNTCSFNNQNAPAISEFFKINEWQAKLDAKDVSIANLRKHIESLKGKNVVEKDVQPNNPNVIALEMFKLDLEHLAPKLLKNRDAHIDCIKHSREHANTLREIVENARALRPLDSNLNYACQYVHKIQEVLVYIKDTCPCLSKASKKLVDVTPMNKTRRVRFAEPCETSKGNIIKQVNQQEKQTTNNSVSPSTRVSSYAEASGSKPRSNTKKDRILQLPVVTRSKIN</sequence>
<reference evidence="2" key="2">
    <citation type="submission" date="2022-01" db="EMBL/GenBank/DDBJ databases">
        <authorList>
            <person name="Yamashiro T."/>
            <person name="Shiraishi A."/>
            <person name="Satake H."/>
            <person name="Nakayama K."/>
        </authorList>
    </citation>
    <scope>NUCLEOTIDE SEQUENCE</scope>
</reference>
<evidence type="ECO:0000256" key="1">
    <source>
        <dbReference type="SAM" id="MobiDB-lite"/>
    </source>
</evidence>
<name>A0ABQ5BK36_9ASTR</name>
<evidence type="ECO:0000313" key="2">
    <source>
        <dbReference type="EMBL" id="GJT14167.1"/>
    </source>
</evidence>
<feature type="region of interest" description="Disordered" evidence="1">
    <location>
        <begin position="830"/>
        <end position="880"/>
    </location>
</feature>
<comment type="caution">
    <text evidence="2">The sequence shown here is derived from an EMBL/GenBank/DDBJ whole genome shotgun (WGS) entry which is preliminary data.</text>
</comment>
<dbReference type="EMBL" id="BQNB010013290">
    <property type="protein sequence ID" value="GJT14167.1"/>
    <property type="molecule type" value="Genomic_DNA"/>
</dbReference>
<protein>
    <recommendedName>
        <fullName evidence="4">Integrase, catalytic region, zinc finger, CCHC-type, peptidase aspartic, catalytic</fullName>
    </recommendedName>
</protein>
<evidence type="ECO:0008006" key="4">
    <source>
        <dbReference type="Google" id="ProtNLM"/>
    </source>
</evidence>
<dbReference type="Proteomes" id="UP001151760">
    <property type="component" value="Unassembled WGS sequence"/>
</dbReference>
<dbReference type="Pfam" id="PF14223">
    <property type="entry name" value="Retrotran_gag_2"/>
    <property type="match status" value="1"/>
</dbReference>
<keyword evidence="3" id="KW-1185">Reference proteome</keyword>
<feature type="compositionally biased region" description="Polar residues" evidence="1">
    <location>
        <begin position="830"/>
        <end position="849"/>
    </location>
</feature>
<gene>
    <name evidence="2" type="ORF">Tco_0861209</name>
</gene>
<organism evidence="2 3">
    <name type="scientific">Tanacetum coccineum</name>
    <dbReference type="NCBI Taxonomy" id="301880"/>
    <lineage>
        <taxon>Eukaryota</taxon>
        <taxon>Viridiplantae</taxon>
        <taxon>Streptophyta</taxon>
        <taxon>Embryophyta</taxon>
        <taxon>Tracheophyta</taxon>
        <taxon>Spermatophyta</taxon>
        <taxon>Magnoliopsida</taxon>
        <taxon>eudicotyledons</taxon>
        <taxon>Gunneridae</taxon>
        <taxon>Pentapetalae</taxon>
        <taxon>asterids</taxon>
        <taxon>campanulids</taxon>
        <taxon>Asterales</taxon>
        <taxon>Asteraceae</taxon>
        <taxon>Asteroideae</taxon>
        <taxon>Anthemideae</taxon>
        <taxon>Anthemidinae</taxon>
        <taxon>Tanacetum</taxon>
    </lineage>
</organism>